<reference evidence="2" key="1">
    <citation type="submission" date="2021-02" db="EMBL/GenBank/DDBJ databases">
        <authorList>
            <person name="Nowell W R."/>
        </authorList>
    </citation>
    <scope>NUCLEOTIDE SEQUENCE</scope>
</reference>
<dbReference type="AlphaFoldDB" id="A0A814H7E4"/>
<dbReference type="EMBL" id="CAJNOW010020203">
    <property type="protein sequence ID" value="CAF1677925.1"/>
    <property type="molecule type" value="Genomic_DNA"/>
</dbReference>
<proteinExistence type="predicted"/>
<feature type="transmembrane region" description="Helical" evidence="1">
    <location>
        <begin position="68"/>
        <end position="93"/>
    </location>
</feature>
<dbReference type="EMBL" id="CAJNRF010011374">
    <property type="protein sequence ID" value="CAF2130785.1"/>
    <property type="molecule type" value="Genomic_DNA"/>
</dbReference>
<dbReference type="EMBL" id="CAJOBG010004988">
    <property type="protein sequence ID" value="CAF4134964.1"/>
    <property type="molecule type" value="Genomic_DNA"/>
</dbReference>
<dbReference type="EMBL" id="CAJOBI010007822">
    <property type="protein sequence ID" value="CAF4095885.1"/>
    <property type="molecule type" value="Genomic_DNA"/>
</dbReference>
<evidence type="ECO:0000313" key="4">
    <source>
        <dbReference type="EMBL" id="CAF1956426.1"/>
    </source>
</evidence>
<dbReference type="Proteomes" id="UP000663887">
    <property type="component" value="Unassembled WGS sequence"/>
</dbReference>
<keyword evidence="1" id="KW-1133">Transmembrane helix</keyword>
<evidence type="ECO:0000313" key="12">
    <source>
        <dbReference type="Proteomes" id="UP000663855"/>
    </source>
</evidence>
<evidence type="ECO:0000313" key="3">
    <source>
        <dbReference type="EMBL" id="CAF1677925.1"/>
    </source>
</evidence>
<gene>
    <name evidence="7" type="ORF">BYL167_LOCUS10744</name>
    <name evidence="2" type="ORF">CJN711_LOCUS2586</name>
    <name evidence="8" type="ORF">GIL414_LOCUS16431</name>
    <name evidence="3" type="ORF">KQP761_LOCUS35834</name>
    <name evidence="4" type="ORF">MBJ925_LOCUS6145</name>
    <name evidence="10" type="ORF">OVN521_LOCUS22730</name>
    <name evidence="9" type="ORF">SMN809_LOCUS17093</name>
    <name evidence="11" type="ORF">UXM345_LOCUS29077</name>
    <name evidence="6" type="ORF">WKI299_LOCUS26231</name>
    <name evidence="5" type="ORF">XDN619_LOCUS5066</name>
</gene>
<keyword evidence="13" id="KW-1185">Reference proteome</keyword>
<dbReference type="Proteomes" id="UP000663824">
    <property type="component" value="Unassembled WGS sequence"/>
</dbReference>
<dbReference type="Proteomes" id="UP000663834">
    <property type="component" value="Unassembled WGS sequence"/>
</dbReference>
<name>A0A814H7E4_9BILA</name>
<evidence type="ECO:0000313" key="10">
    <source>
        <dbReference type="EMBL" id="CAF4134964.1"/>
    </source>
</evidence>
<comment type="caution">
    <text evidence="2">The sequence shown here is derived from an EMBL/GenBank/DDBJ whole genome shotgun (WGS) entry which is preliminary data.</text>
</comment>
<organism evidence="2 12">
    <name type="scientific">Rotaria magnacalcarata</name>
    <dbReference type="NCBI Taxonomy" id="392030"/>
    <lineage>
        <taxon>Eukaryota</taxon>
        <taxon>Metazoa</taxon>
        <taxon>Spiralia</taxon>
        <taxon>Gnathifera</taxon>
        <taxon>Rotifera</taxon>
        <taxon>Eurotatoria</taxon>
        <taxon>Bdelloidea</taxon>
        <taxon>Philodinida</taxon>
        <taxon>Philodinidae</taxon>
        <taxon>Rotaria</taxon>
    </lineage>
</organism>
<dbReference type="Proteomes" id="UP000681720">
    <property type="component" value="Unassembled WGS sequence"/>
</dbReference>
<dbReference type="EMBL" id="CAJNOV010000158">
    <property type="protein sequence ID" value="CAF1005880.1"/>
    <property type="molecule type" value="Genomic_DNA"/>
</dbReference>
<accession>A0A814H7E4</accession>
<keyword evidence="1" id="KW-0812">Transmembrane</keyword>
<evidence type="ECO:0000313" key="11">
    <source>
        <dbReference type="EMBL" id="CAF4220609.1"/>
    </source>
</evidence>
<dbReference type="EMBL" id="CAJOBJ010007512">
    <property type="protein sequence ID" value="CAF4087780.1"/>
    <property type="molecule type" value="Genomic_DNA"/>
</dbReference>
<evidence type="ECO:0000256" key="1">
    <source>
        <dbReference type="SAM" id="Phobius"/>
    </source>
</evidence>
<evidence type="ECO:0000313" key="6">
    <source>
        <dbReference type="EMBL" id="CAF2130785.1"/>
    </source>
</evidence>
<evidence type="ECO:0000313" key="7">
    <source>
        <dbReference type="EMBL" id="CAF3945640.1"/>
    </source>
</evidence>
<evidence type="ECO:0000313" key="2">
    <source>
        <dbReference type="EMBL" id="CAF1005880.1"/>
    </source>
</evidence>
<feature type="transmembrane region" description="Helical" evidence="1">
    <location>
        <begin position="132"/>
        <end position="154"/>
    </location>
</feature>
<evidence type="ECO:0000313" key="13">
    <source>
        <dbReference type="Proteomes" id="UP000663866"/>
    </source>
</evidence>
<feature type="transmembrane region" description="Helical" evidence="1">
    <location>
        <begin position="174"/>
        <end position="202"/>
    </location>
</feature>
<dbReference type="Proteomes" id="UP000663842">
    <property type="component" value="Unassembled WGS sequence"/>
</dbReference>
<evidence type="ECO:0000313" key="8">
    <source>
        <dbReference type="EMBL" id="CAF4087780.1"/>
    </source>
</evidence>
<evidence type="ECO:0000313" key="9">
    <source>
        <dbReference type="EMBL" id="CAF4095885.1"/>
    </source>
</evidence>
<dbReference type="EMBL" id="CAJNRE010001768">
    <property type="protein sequence ID" value="CAF1956426.1"/>
    <property type="molecule type" value="Genomic_DNA"/>
</dbReference>
<dbReference type="Proteomes" id="UP000663855">
    <property type="component" value="Unassembled WGS sequence"/>
</dbReference>
<feature type="transmembrane region" description="Helical" evidence="1">
    <location>
        <begin position="99"/>
        <end position="120"/>
    </location>
</feature>
<dbReference type="EMBL" id="CAJNRG010001259">
    <property type="protein sequence ID" value="CAF2031106.1"/>
    <property type="molecule type" value="Genomic_DNA"/>
</dbReference>
<dbReference type="Proteomes" id="UP000663856">
    <property type="component" value="Unassembled WGS sequence"/>
</dbReference>
<keyword evidence="1" id="KW-0472">Membrane</keyword>
<dbReference type="OrthoDB" id="10016830at2759"/>
<dbReference type="Proteomes" id="UP000663866">
    <property type="component" value="Unassembled WGS sequence"/>
</dbReference>
<sequence length="218" mass="24445">MDNWAISKDDLYGPPPAYSSRNNYENSPPIPPPSYSPSIYVIPVRDFQYEERLSCHASIILPKIFTRYLLGTGLVHMVIGLAAIVSEIILTIMNESHSFTGLWSGALIILLGIDLILFMSRSNMRICSLQRLQFVHMAMCLVSIVALILTSINLASDSCYKLFLGPDRCENSSLSIKIVLVIFFSFTFVHICITTVLTFIYMSKAHRLVVTRNDSTNA</sequence>
<dbReference type="Proteomes" id="UP000681967">
    <property type="component" value="Unassembled WGS sequence"/>
</dbReference>
<dbReference type="EMBL" id="CAJOBF010006985">
    <property type="protein sequence ID" value="CAF4220609.1"/>
    <property type="molecule type" value="Genomic_DNA"/>
</dbReference>
<protein>
    <submittedName>
        <fullName evidence="2">Uncharacterized protein</fullName>
    </submittedName>
</protein>
<evidence type="ECO:0000313" key="5">
    <source>
        <dbReference type="EMBL" id="CAF2031106.1"/>
    </source>
</evidence>
<dbReference type="EMBL" id="CAJOBH010003278">
    <property type="protein sequence ID" value="CAF3945640.1"/>
    <property type="molecule type" value="Genomic_DNA"/>
</dbReference>
<dbReference type="Proteomes" id="UP000676336">
    <property type="component" value="Unassembled WGS sequence"/>
</dbReference>